<reference evidence="4" key="1">
    <citation type="submission" date="2021-05" db="EMBL/GenBank/DDBJ databases">
        <title>A free-living protist that lacks canonical eukaryotic 1 DNA replication and segregation systems.</title>
        <authorList>
            <person name="Salas-Leiva D.E."/>
            <person name="Tromer E.C."/>
            <person name="Curtis B.A."/>
            <person name="Jerlstrom-Hultqvist J."/>
            <person name="Kolisko M."/>
            <person name="Yi Z."/>
            <person name="Salas-Leiva J.S."/>
            <person name="Gallot-Lavallee L."/>
            <person name="Kops G.J.P.L."/>
            <person name="Archibald J.M."/>
            <person name="Simpson A.G.B."/>
            <person name="Roger A.J."/>
        </authorList>
    </citation>
    <scope>NUCLEOTIDE SEQUENCE</scope>
    <source>
        <strain evidence="4">BICM</strain>
    </source>
</reference>
<dbReference type="EMBL" id="JAHDYR010000005">
    <property type="protein sequence ID" value="KAG9396787.1"/>
    <property type="molecule type" value="Genomic_DNA"/>
</dbReference>
<dbReference type="InterPro" id="IPR039361">
    <property type="entry name" value="Cyclin"/>
</dbReference>
<dbReference type="Proteomes" id="UP000717585">
    <property type="component" value="Unassembled WGS sequence"/>
</dbReference>
<organism evidence="4 5">
    <name type="scientific">Carpediemonas membranifera</name>
    <dbReference type="NCBI Taxonomy" id="201153"/>
    <lineage>
        <taxon>Eukaryota</taxon>
        <taxon>Metamonada</taxon>
        <taxon>Carpediemonas-like organisms</taxon>
        <taxon>Carpediemonas</taxon>
    </lineage>
</organism>
<protein>
    <submittedName>
        <fullName evidence="4">Cyclin A</fullName>
    </submittedName>
</protein>
<comment type="similarity">
    <text evidence="2">Belongs to the cyclin family.</text>
</comment>
<gene>
    <name evidence="4" type="ORF">J8273_1830</name>
</gene>
<comment type="caution">
    <text evidence="4">The sequence shown here is derived from an EMBL/GenBank/DDBJ whole genome shotgun (WGS) entry which is preliminary data.</text>
</comment>
<dbReference type="AlphaFoldDB" id="A0A8J6E684"/>
<dbReference type="InterPro" id="IPR004367">
    <property type="entry name" value="Cyclin_C-dom"/>
</dbReference>
<dbReference type="InterPro" id="IPR006671">
    <property type="entry name" value="Cyclin_N"/>
</dbReference>
<dbReference type="Pfam" id="PF02984">
    <property type="entry name" value="Cyclin_C"/>
    <property type="match status" value="1"/>
</dbReference>
<keyword evidence="1 2" id="KW-0195">Cyclin</keyword>
<dbReference type="CDD" id="cd20537">
    <property type="entry name" value="CYCLIN_CCNO-like_rpt2"/>
    <property type="match status" value="1"/>
</dbReference>
<dbReference type="PANTHER" id="PTHR10177">
    <property type="entry name" value="CYCLINS"/>
    <property type="match status" value="1"/>
</dbReference>
<dbReference type="InterPro" id="IPR036915">
    <property type="entry name" value="Cyclin-like_sf"/>
</dbReference>
<dbReference type="SMART" id="SM00385">
    <property type="entry name" value="CYCLIN"/>
    <property type="match status" value="1"/>
</dbReference>
<evidence type="ECO:0000313" key="5">
    <source>
        <dbReference type="Proteomes" id="UP000717585"/>
    </source>
</evidence>
<name>A0A8J6E684_9EUKA</name>
<dbReference type="Gene3D" id="1.10.472.10">
    <property type="entry name" value="Cyclin-like"/>
    <property type="match status" value="2"/>
</dbReference>
<evidence type="ECO:0000313" key="4">
    <source>
        <dbReference type="EMBL" id="KAG9396787.1"/>
    </source>
</evidence>
<proteinExistence type="inferred from homology"/>
<evidence type="ECO:0000259" key="3">
    <source>
        <dbReference type="SMART" id="SM00385"/>
    </source>
</evidence>
<evidence type="ECO:0000256" key="2">
    <source>
        <dbReference type="RuleBase" id="RU000383"/>
    </source>
</evidence>
<dbReference type="InterPro" id="IPR013763">
    <property type="entry name" value="Cyclin-like_dom"/>
</dbReference>
<keyword evidence="5" id="KW-1185">Reference proteome</keyword>
<evidence type="ECO:0000256" key="1">
    <source>
        <dbReference type="ARBA" id="ARBA00023127"/>
    </source>
</evidence>
<dbReference type="Pfam" id="PF00134">
    <property type="entry name" value="Cyclin_N"/>
    <property type="match status" value="1"/>
</dbReference>
<sequence>MKRNALRRDRLDSSFVDSSGLELKRSRAESRSAATLQVSNLISPATTAVRSQQSDMTYVYASVIKQLLIFEQNADFVFTDYLSSGLHHTVEPKHVYITTDWMFDVSLTLSLNSDVKHLALTTFHRYLSGTRVRISQMQLLAAACILIAVKHDGEYTPDVINELMYMSDFTFSQPSLIRAESIVLEKLDWRIAVPTVVPFLKMRMYAVDYPKSVNMLAFFLADVAMQHSRMLAFTPSYIAEAAMVLSQSSFRETSKVVRASRACRRCIETLLEVWGECRLDSVIYKQYRTEACGRVSDVLPPNRRAITRFYWTDSA</sequence>
<feature type="domain" description="Cyclin-like" evidence="3">
    <location>
        <begin position="100"/>
        <end position="185"/>
    </location>
</feature>
<dbReference type="SUPFAM" id="SSF47954">
    <property type="entry name" value="Cyclin-like"/>
    <property type="match status" value="2"/>
</dbReference>
<dbReference type="OrthoDB" id="5590282at2759"/>
<accession>A0A8J6E684</accession>